<dbReference type="AlphaFoldDB" id="D1PL87"/>
<gene>
    <name evidence="1" type="ORF">SUBVAR_05125</name>
</gene>
<dbReference type="EMBL" id="ACBY02000020">
    <property type="protein sequence ID" value="EFB76745.1"/>
    <property type="molecule type" value="Genomic_DNA"/>
</dbReference>
<accession>D1PL87</accession>
<keyword evidence="2" id="KW-1185">Reference proteome</keyword>
<proteinExistence type="predicted"/>
<dbReference type="Proteomes" id="UP000003438">
    <property type="component" value="Unassembled WGS sequence"/>
</dbReference>
<reference evidence="1" key="1">
    <citation type="submission" date="2009-12" db="EMBL/GenBank/DDBJ databases">
        <authorList>
            <person name="Weinstock G."/>
            <person name="Sodergren E."/>
            <person name="Clifton S."/>
            <person name="Fulton L."/>
            <person name="Fulton B."/>
            <person name="Courtney L."/>
            <person name="Fronick C."/>
            <person name="Harrison M."/>
            <person name="Strong C."/>
            <person name="Farmer C."/>
            <person name="Delahaunty K."/>
            <person name="Markovic C."/>
            <person name="Hall O."/>
            <person name="Minx P."/>
            <person name="Tomlinson C."/>
            <person name="Mitreva M."/>
            <person name="Nelson J."/>
            <person name="Hou S."/>
            <person name="Wollam A."/>
            <person name="Pepin K.H."/>
            <person name="Johnson M."/>
            <person name="Bhonagiri V."/>
            <person name="Nash W.E."/>
            <person name="Warren W."/>
            <person name="Chinwalla A."/>
            <person name="Mardis E.R."/>
            <person name="Wilson R.K."/>
        </authorList>
    </citation>
    <scope>NUCLEOTIDE SEQUENCE [LARGE SCALE GENOMIC DNA]</scope>
    <source>
        <strain evidence="1">DSM 15176</strain>
    </source>
</reference>
<name>D1PL87_9FIRM</name>
<evidence type="ECO:0000313" key="2">
    <source>
        <dbReference type="Proteomes" id="UP000003438"/>
    </source>
</evidence>
<comment type="caution">
    <text evidence="1">The sequence shown here is derived from an EMBL/GenBank/DDBJ whole genome shotgun (WGS) entry which is preliminary data.</text>
</comment>
<dbReference type="HOGENOM" id="CLU_3141462_0_0_9"/>
<evidence type="ECO:0000313" key="1">
    <source>
        <dbReference type="EMBL" id="EFB76745.1"/>
    </source>
</evidence>
<organism evidence="1 2">
    <name type="scientific">Subdoligranulum variabile DSM 15176</name>
    <dbReference type="NCBI Taxonomy" id="411471"/>
    <lineage>
        <taxon>Bacteria</taxon>
        <taxon>Bacillati</taxon>
        <taxon>Bacillota</taxon>
        <taxon>Clostridia</taxon>
        <taxon>Eubacteriales</taxon>
        <taxon>Oscillospiraceae</taxon>
        <taxon>Subdoligranulum</taxon>
    </lineage>
</organism>
<protein>
    <submittedName>
        <fullName evidence="1">Uncharacterized protein</fullName>
    </submittedName>
</protein>
<sequence>MRKRPSPNFDFLYGQKISRRRTCGRFFKYWLNSAQGCGFKSYWPRTAAI</sequence>